<evidence type="ECO:0000259" key="1">
    <source>
        <dbReference type="Pfam" id="PF00308"/>
    </source>
</evidence>
<dbReference type="PANTHER" id="PTHR30050">
    <property type="entry name" value="CHROMOSOMAL REPLICATION INITIATOR PROTEIN DNAA"/>
    <property type="match status" value="1"/>
</dbReference>
<dbReference type="InterPro" id="IPR013317">
    <property type="entry name" value="DnaA_dom"/>
</dbReference>
<dbReference type="Gene3D" id="1.10.8.60">
    <property type="match status" value="1"/>
</dbReference>
<dbReference type="EMBL" id="PIPS01000002">
    <property type="protein sequence ID" value="RUO43595.1"/>
    <property type="molecule type" value="Genomic_DNA"/>
</dbReference>
<name>A0AA94JDV1_9GAMM</name>
<dbReference type="AlphaFoldDB" id="A0AA94JDV1"/>
<keyword evidence="4" id="KW-1185">Reference proteome</keyword>
<dbReference type="GO" id="GO:0006270">
    <property type="term" value="P:DNA replication initiation"/>
    <property type="evidence" value="ECO:0007669"/>
    <property type="project" value="TreeGrafter"/>
</dbReference>
<dbReference type="Gene3D" id="3.40.50.300">
    <property type="entry name" value="P-loop containing nucleotide triphosphate hydrolases"/>
    <property type="match status" value="1"/>
</dbReference>
<gene>
    <name evidence="3" type="primary">hda</name>
    <name evidence="3" type="ORF">CWE23_08270</name>
</gene>
<dbReference type="InterPro" id="IPR017788">
    <property type="entry name" value="Hda"/>
</dbReference>
<sequence length="238" mass="26888">MPQQLPLQVQLPDDELFATFYRGQNSEAVDWLTQMAQRHAGPGKTDRFTWISGPAASGKSHLLHATLAAANHANKKVMYLPFNELQRIEDAAAVLEGMHHFDLLCIDDVDAVLDRADWCFELFALINRITDEKTVRMVMTASQAAAQTEVTLPDLKSRLQWSTAYQLTPLDDADKAKALSLRAGWRGLQLPADVAQFMLHRLGRDMRELLRYLNELDTASMAQQRRLTIPFVKQTLSI</sequence>
<dbReference type="SUPFAM" id="SSF52540">
    <property type="entry name" value="P-loop containing nucleoside triphosphate hydrolases"/>
    <property type="match status" value="1"/>
</dbReference>
<dbReference type="Pfam" id="PF22688">
    <property type="entry name" value="Hda_lid"/>
    <property type="match status" value="1"/>
</dbReference>
<dbReference type="GO" id="GO:0032297">
    <property type="term" value="P:negative regulation of DNA-templated DNA replication initiation"/>
    <property type="evidence" value="ECO:0007669"/>
    <property type="project" value="InterPro"/>
</dbReference>
<dbReference type="InterPro" id="IPR027417">
    <property type="entry name" value="P-loop_NTPase"/>
</dbReference>
<dbReference type="Proteomes" id="UP000286680">
    <property type="component" value="Unassembled WGS sequence"/>
</dbReference>
<evidence type="ECO:0000259" key="2">
    <source>
        <dbReference type="Pfam" id="PF22688"/>
    </source>
</evidence>
<dbReference type="NCBIfam" id="TIGR03420">
    <property type="entry name" value="DnaA_homol_Hda"/>
    <property type="match status" value="1"/>
</dbReference>
<accession>A0AA94JDV1</accession>
<dbReference type="Pfam" id="PF00308">
    <property type="entry name" value="Bac_DnaA"/>
    <property type="match status" value="1"/>
</dbReference>
<reference evidence="4" key="1">
    <citation type="journal article" date="2018" name="Front. Microbiol.">
        <title>Genome-Based Analysis Reveals the Taxonomy and Diversity of the Family Idiomarinaceae.</title>
        <authorList>
            <person name="Liu Y."/>
            <person name="Lai Q."/>
            <person name="Shao Z."/>
        </authorList>
    </citation>
    <scope>NUCLEOTIDE SEQUENCE [LARGE SCALE GENOMIC DNA]</scope>
    <source>
        <strain evidence="4">SN-14</strain>
    </source>
</reference>
<proteinExistence type="predicted"/>
<dbReference type="InterPro" id="IPR055199">
    <property type="entry name" value="Hda_lid"/>
</dbReference>
<comment type="caution">
    <text evidence="3">The sequence shown here is derived from an EMBL/GenBank/DDBJ whole genome shotgun (WGS) entry which is preliminary data.</text>
</comment>
<evidence type="ECO:0000313" key="3">
    <source>
        <dbReference type="EMBL" id="RUO43595.1"/>
    </source>
</evidence>
<protein>
    <submittedName>
        <fullName evidence="3">DnaA regulatory inactivator Hda</fullName>
    </submittedName>
</protein>
<feature type="domain" description="Chromosomal replication initiator protein DnaA ATPAse" evidence="1">
    <location>
        <begin position="15"/>
        <end position="162"/>
    </location>
</feature>
<dbReference type="PANTHER" id="PTHR30050:SF5">
    <property type="entry name" value="DNAA REGULATORY INACTIVATOR HDA"/>
    <property type="match status" value="1"/>
</dbReference>
<feature type="domain" description="Hda lid" evidence="2">
    <location>
        <begin position="172"/>
        <end position="236"/>
    </location>
</feature>
<organism evidence="3 4">
    <name type="scientific">Idiomarina aquatica</name>
    <dbReference type="NCBI Taxonomy" id="1327752"/>
    <lineage>
        <taxon>Bacteria</taxon>
        <taxon>Pseudomonadati</taxon>
        <taxon>Pseudomonadota</taxon>
        <taxon>Gammaproteobacteria</taxon>
        <taxon>Alteromonadales</taxon>
        <taxon>Idiomarinaceae</taxon>
        <taxon>Idiomarina</taxon>
    </lineage>
</organism>
<evidence type="ECO:0000313" key="4">
    <source>
        <dbReference type="Proteomes" id="UP000286680"/>
    </source>
</evidence>